<dbReference type="CDD" id="cd06558">
    <property type="entry name" value="crotonase-like"/>
    <property type="match status" value="1"/>
</dbReference>
<dbReference type="Pfam" id="PF00378">
    <property type="entry name" value="ECH_1"/>
    <property type="match status" value="1"/>
</dbReference>
<dbReference type="InterPro" id="IPR029045">
    <property type="entry name" value="ClpP/crotonase-like_dom_sf"/>
</dbReference>
<sequence>MENKEKGFARVVMQSPPVNSVNLELLQRLNEVIKDLEEKKFRGLILTSGIPKIFSGGIDLKEIYNPSMERFEILLKAFLTCWKTLYITPLRTVVAVNGHAAGAGCMIVLSCDHSAMVKSKGSIGFPENRLGFAAPKWYEINT</sequence>
<proteinExistence type="predicted"/>
<dbReference type="EMBL" id="BPLQ01009110">
    <property type="protein sequence ID" value="GIY41798.1"/>
    <property type="molecule type" value="Genomic_DNA"/>
</dbReference>
<dbReference type="Proteomes" id="UP001054837">
    <property type="component" value="Unassembled WGS sequence"/>
</dbReference>
<name>A0AAV4T543_9ARAC</name>
<dbReference type="PANTHER" id="PTHR11941">
    <property type="entry name" value="ENOYL-COA HYDRATASE-RELATED"/>
    <property type="match status" value="1"/>
</dbReference>
<dbReference type="PANTHER" id="PTHR11941:SF45">
    <property type="entry name" value="ENOYL-COA DELTA ISOMERASE 1, MITOCHONDRIAL"/>
    <property type="match status" value="1"/>
</dbReference>
<dbReference type="AlphaFoldDB" id="A0AAV4T543"/>
<keyword evidence="2" id="KW-1185">Reference proteome</keyword>
<dbReference type="GO" id="GO:0005739">
    <property type="term" value="C:mitochondrion"/>
    <property type="evidence" value="ECO:0007669"/>
    <property type="project" value="TreeGrafter"/>
</dbReference>
<evidence type="ECO:0000313" key="1">
    <source>
        <dbReference type="EMBL" id="GIY41798.1"/>
    </source>
</evidence>
<organism evidence="1 2">
    <name type="scientific">Caerostris darwini</name>
    <dbReference type="NCBI Taxonomy" id="1538125"/>
    <lineage>
        <taxon>Eukaryota</taxon>
        <taxon>Metazoa</taxon>
        <taxon>Ecdysozoa</taxon>
        <taxon>Arthropoda</taxon>
        <taxon>Chelicerata</taxon>
        <taxon>Arachnida</taxon>
        <taxon>Araneae</taxon>
        <taxon>Araneomorphae</taxon>
        <taxon>Entelegynae</taxon>
        <taxon>Araneoidea</taxon>
        <taxon>Araneidae</taxon>
        <taxon>Caerostris</taxon>
    </lineage>
</organism>
<accession>A0AAV4T543</accession>
<gene>
    <name evidence="1" type="primary">ECI1</name>
    <name evidence="1" type="ORF">CDAR_397751</name>
</gene>
<dbReference type="Gene3D" id="3.90.226.10">
    <property type="entry name" value="2-enoyl-CoA Hydratase, Chain A, domain 1"/>
    <property type="match status" value="1"/>
</dbReference>
<dbReference type="SUPFAM" id="SSF52096">
    <property type="entry name" value="ClpP/crotonase"/>
    <property type="match status" value="1"/>
</dbReference>
<evidence type="ECO:0000313" key="2">
    <source>
        <dbReference type="Proteomes" id="UP001054837"/>
    </source>
</evidence>
<dbReference type="GO" id="GO:0006635">
    <property type="term" value="P:fatty acid beta-oxidation"/>
    <property type="evidence" value="ECO:0007669"/>
    <property type="project" value="TreeGrafter"/>
</dbReference>
<dbReference type="GO" id="GO:0016853">
    <property type="term" value="F:isomerase activity"/>
    <property type="evidence" value="ECO:0007669"/>
    <property type="project" value="UniProtKB-KW"/>
</dbReference>
<reference evidence="1 2" key="1">
    <citation type="submission" date="2021-06" db="EMBL/GenBank/DDBJ databases">
        <title>Caerostris darwini draft genome.</title>
        <authorList>
            <person name="Kono N."/>
            <person name="Arakawa K."/>
        </authorList>
    </citation>
    <scope>NUCLEOTIDE SEQUENCE [LARGE SCALE GENOMIC DNA]</scope>
</reference>
<protein>
    <submittedName>
        <fullName evidence="1">Enoyl-CoA delta isomerase 1, mitochondrial</fullName>
    </submittedName>
</protein>
<dbReference type="InterPro" id="IPR001753">
    <property type="entry name" value="Enoyl-CoA_hydra/iso"/>
</dbReference>
<keyword evidence="1" id="KW-0413">Isomerase</keyword>
<comment type="caution">
    <text evidence="1">The sequence shown here is derived from an EMBL/GenBank/DDBJ whole genome shotgun (WGS) entry which is preliminary data.</text>
</comment>